<comment type="similarity">
    <text evidence="1">Belongs to the helicase family. RecQ subfamily.</text>
</comment>
<dbReference type="InterPro" id="IPR014001">
    <property type="entry name" value="Helicase_ATP-bd"/>
</dbReference>
<dbReference type="GO" id="GO:0030894">
    <property type="term" value="C:replisome"/>
    <property type="evidence" value="ECO:0007669"/>
    <property type="project" value="TreeGrafter"/>
</dbReference>
<dbReference type="SMART" id="SM00490">
    <property type="entry name" value="HELICc"/>
    <property type="match status" value="1"/>
</dbReference>
<dbReference type="GO" id="GO:0009378">
    <property type="term" value="F:four-way junction helicase activity"/>
    <property type="evidence" value="ECO:0007669"/>
    <property type="project" value="TreeGrafter"/>
</dbReference>
<dbReference type="GO" id="GO:0043138">
    <property type="term" value="F:3'-5' DNA helicase activity"/>
    <property type="evidence" value="ECO:0007669"/>
    <property type="project" value="UniProtKB-EC"/>
</dbReference>
<feature type="domain" description="Helicase C-terminal" evidence="9">
    <location>
        <begin position="530"/>
        <end position="683"/>
    </location>
</feature>
<evidence type="ECO:0000256" key="4">
    <source>
        <dbReference type="ARBA" id="ARBA00023125"/>
    </source>
</evidence>
<dbReference type="RefSeq" id="WP_097075018.1">
    <property type="nucleotide sequence ID" value="NZ_OBMQ01000016.1"/>
</dbReference>
<comment type="catalytic activity">
    <reaction evidence="6">
        <text>Couples ATP hydrolysis with the unwinding of duplex DNA by translocating in the 3'-5' direction.</text>
        <dbReference type="EC" id="5.6.2.4"/>
    </reaction>
</comment>
<keyword evidence="2" id="KW-0547">Nucleotide-binding</keyword>
<evidence type="ECO:0000256" key="7">
    <source>
        <dbReference type="ARBA" id="ARBA00034808"/>
    </source>
</evidence>
<protein>
    <recommendedName>
        <fullName evidence="7">DNA 3'-5' helicase</fullName>
        <ecNumber evidence="7">5.6.2.4</ecNumber>
    </recommendedName>
</protein>
<evidence type="ECO:0000259" key="9">
    <source>
        <dbReference type="PROSITE" id="PS51194"/>
    </source>
</evidence>
<dbReference type="InterPro" id="IPR001650">
    <property type="entry name" value="Helicase_C-like"/>
</dbReference>
<dbReference type="Pfam" id="PF00270">
    <property type="entry name" value="DEAD"/>
    <property type="match status" value="1"/>
</dbReference>
<proteinExistence type="inferred from homology"/>
<keyword evidence="5" id="KW-0413">Isomerase</keyword>
<dbReference type="PANTHER" id="PTHR13710">
    <property type="entry name" value="DNA HELICASE RECQ FAMILY MEMBER"/>
    <property type="match status" value="1"/>
</dbReference>
<dbReference type="CDD" id="cd17920">
    <property type="entry name" value="DEXHc_RecQ"/>
    <property type="match status" value="1"/>
</dbReference>
<evidence type="ECO:0000259" key="8">
    <source>
        <dbReference type="PROSITE" id="PS51192"/>
    </source>
</evidence>
<evidence type="ECO:0000313" key="11">
    <source>
        <dbReference type="Proteomes" id="UP000219636"/>
    </source>
</evidence>
<dbReference type="Proteomes" id="UP000219636">
    <property type="component" value="Unassembled WGS sequence"/>
</dbReference>
<dbReference type="PANTHER" id="PTHR13710:SF105">
    <property type="entry name" value="ATP-DEPENDENT DNA HELICASE Q1"/>
    <property type="match status" value="1"/>
</dbReference>
<evidence type="ECO:0000256" key="1">
    <source>
        <dbReference type="ARBA" id="ARBA00005446"/>
    </source>
</evidence>
<dbReference type="GO" id="GO:0006310">
    <property type="term" value="P:DNA recombination"/>
    <property type="evidence" value="ECO:0007669"/>
    <property type="project" value="TreeGrafter"/>
</dbReference>
<gene>
    <name evidence="10" type="ORF">SAMN05880501_11684</name>
</gene>
<name>A0A285TNA1_9BACL</name>
<dbReference type="SUPFAM" id="SSF52540">
    <property type="entry name" value="P-loop containing nucleoside triphosphate hydrolases"/>
    <property type="match status" value="1"/>
</dbReference>
<dbReference type="Pfam" id="PF00271">
    <property type="entry name" value="Helicase_C"/>
    <property type="match status" value="1"/>
</dbReference>
<sequence length="1079" mass="126561">MYENEHLNRILKQENFTIKTLLVLKGFSTKSLRTIDVPKLFDNEIGSNLVDLEKNKQNLILAAITKLSLPETVFWCTYEELLTVSKASIENFYNIKIYYNNLFCNYFPLSYHIDNLPSIYDQYFENIEDHYNIPEEVELITKFYGNIMKVDQHNFYVSYVQKEDDELEFYSYDTLTTKFPITTSYETFIEISEDEEEFIHQTEELLEDKTKNEINITWKGDLGQFSHRYIERMAVLQTIIPSLKIQQIQQSIEITQIEKEGEYIDILQRYWGYNSFRPLKMYKNVDNFENPKEITNIPQSQIINDLVTQAELATSGQKYRDIFVTSSTGAGKSIMFQVPAVYLAEQHDLLTIVISPLIGLMKDQVYSLQDKKVNFSATINSEISPVEKMNIVNRVQSGEISILYISPETLLSRSDIKMLIGERKVGLFIIDEAHIVTTWGKAFRSDYWYLGNYIQKLRKEMKFPIATFTATAIYGGVEDMYKETRDSLHMVNPINYFGYVKRDDLSVSLKKIDSDHISRDREYLATKYELLHERLKRFNKKGKKVLVYFPFVKFINEFYEYLELHATETLLSSTSKYYGSMKKEEKNQSFLLFKNGDSLVMLATKAFGMGIDIPDIDHVIHFAPTGNVCDYIQEIGRAARAEDLQGKAYFDFLSKDFNHVKRLHGISTIKKTQLIQVMDKILSIYSKGKNKKYARNLLISSEDFRYIFERSNKSDFENDDLDNKLKTALLIIEKDFINKLGYSPIIARPRSIFSSEFVKVKRDIENDFAKTYSKYVKKVKSVDENYFGGIYKLDLKLLWEDKFKDISFPQFKYQFHQKDDSLKLRYIEFIESVFILNLDLLNKKEFTFLNDVHKFVEQLQSILSKFVRMETFFTQEQFAVELQKVVSKSKYEAESLANQILQSLFSYQDALKKTRTQRVNIITVREKGDVAKYKLFIGANDFINFMTNHIDKLIKISETNLEGKYELFLTKSSKLEVEKTFIALGLLESLDLLLYEVRGGDNPEIFIRVNSKLQIEKAILNAEKYHNTILSNVYNRHQISVAMLTFLFERQVETEEFWEYIEDYFLGRIPNEVLEKSAK</sequence>
<dbReference type="PROSITE" id="PS51194">
    <property type="entry name" value="HELICASE_CTER"/>
    <property type="match status" value="1"/>
</dbReference>
<keyword evidence="4" id="KW-0238">DNA-binding</keyword>
<evidence type="ECO:0000256" key="3">
    <source>
        <dbReference type="ARBA" id="ARBA00022840"/>
    </source>
</evidence>
<dbReference type="AlphaFoldDB" id="A0A285TNA1"/>
<keyword evidence="11" id="KW-1185">Reference proteome</keyword>
<dbReference type="GO" id="GO:0006281">
    <property type="term" value="P:DNA repair"/>
    <property type="evidence" value="ECO:0007669"/>
    <property type="project" value="TreeGrafter"/>
</dbReference>
<evidence type="ECO:0000256" key="6">
    <source>
        <dbReference type="ARBA" id="ARBA00034617"/>
    </source>
</evidence>
<dbReference type="InterPro" id="IPR011545">
    <property type="entry name" value="DEAD/DEAH_box_helicase_dom"/>
</dbReference>
<organism evidence="10 11">
    <name type="scientific">Ureibacillus xyleni</name>
    <dbReference type="NCBI Taxonomy" id="614648"/>
    <lineage>
        <taxon>Bacteria</taxon>
        <taxon>Bacillati</taxon>
        <taxon>Bacillota</taxon>
        <taxon>Bacilli</taxon>
        <taxon>Bacillales</taxon>
        <taxon>Caryophanaceae</taxon>
        <taxon>Ureibacillus</taxon>
    </lineage>
</organism>
<evidence type="ECO:0000256" key="5">
    <source>
        <dbReference type="ARBA" id="ARBA00023235"/>
    </source>
</evidence>
<dbReference type="Gene3D" id="3.40.50.300">
    <property type="entry name" value="P-loop containing nucleotide triphosphate hydrolases"/>
    <property type="match status" value="2"/>
</dbReference>
<evidence type="ECO:0000313" key="10">
    <source>
        <dbReference type="EMBL" id="SOC24061.1"/>
    </source>
</evidence>
<keyword evidence="10" id="KW-0347">Helicase</keyword>
<dbReference type="GO" id="GO:0005737">
    <property type="term" value="C:cytoplasm"/>
    <property type="evidence" value="ECO:0007669"/>
    <property type="project" value="TreeGrafter"/>
</dbReference>
<dbReference type="EC" id="5.6.2.4" evidence="7"/>
<keyword evidence="10" id="KW-0378">Hydrolase</keyword>
<dbReference type="EMBL" id="OBMQ01000016">
    <property type="protein sequence ID" value="SOC24061.1"/>
    <property type="molecule type" value="Genomic_DNA"/>
</dbReference>
<dbReference type="GO" id="GO:0043590">
    <property type="term" value="C:bacterial nucleoid"/>
    <property type="evidence" value="ECO:0007669"/>
    <property type="project" value="TreeGrafter"/>
</dbReference>
<dbReference type="SMART" id="SM00487">
    <property type="entry name" value="DEXDc"/>
    <property type="match status" value="1"/>
</dbReference>
<reference evidence="11" key="1">
    <citation type="submission" date="2017-08" db="EMBL/GenBank/DDBJ databases">
        <authorList>
            <person name="Varghese N."/>
            <person name="Submissions S."/>
        </authorList>
    </citation>
    <scope>NUCLEOTIDE SEQUENCE [LARGE SCALE GENOMIC DNA]</scope>
    <source>
        <strain evidence="11">JC22</strain>
    </source>
</reference>
<dbReference type="GO" id="GO:0005524">
    <property type="term" value="F:ATP binding"/>
    <property type="evidence" value="ECO:0007669"/>
    <property type="project" value="UniProtKB-KW"/>
</dbReference>
<dbReference type="GO" id="GO:0003677">
    <property type="term" value="F:DNA binding"/>
    <property type="evidence" value="ECO:0007669"/>
    <property type="project" value="UniProtKB-KW"/>
</dbReference>
<accession>A0A285TNA1</accession>
<dbReference type="OrthoDB" id="9763310at2"/>
<evidence type="ECO:0000256" key="2">
    <source>
        <dbReference type="ARBA" id="ARBA00022741"/>
    </source>
</evidence>
<dbReference type="PROSITE" id="PS51192">
    <property type="entry name" value="HELICASE_ATP_BIND_1"/>
    <property type="match status" value="1"/>
</dbReference>
<dbReference type="InterPro" id="IPR027417">
    <property type="entry name" value="P-loop_NTPase"/>
</dbReference>
<keyword evidence="3" id="KW-0067">ATP-binding</keyword>
<feature type="domain" description="Helicase ATP-binding" evidence="8">
    <location>
        <begin position="313"/>
        <end position="490"/>
    </location>
</feature>